<dbReference type="PANTHER" id="PTHR11941:SF44">
    <property type="entry name" value="ENOYL-COA HYDRATASE DOMAIN-CONTAINING PROTEIN 2, MITOCHONDRIAL"/>
    <property type="match status" value="1"/>
</dbReference>
<dbReference type="Pfam" id="PF00378">
    <property type="entry name" value="ECH_1"/>
    <property type="match status" value="1"/>
</dbReference>
<keyword evidence="2" id="KW-1185">Reference proteome</keyword>
<evidence type="ECO:0000313" key="1">
    <source>
        <dbReference type="EMBL" id="GCC25500.1"/>
    </source>
</evidence>
<proteinExistence type="predicted"/>
<dbReference type="InterPro" id="IPR029045">
    <property type="entry name" value="ClpP/crotonase-like_dom_sf"/>
</dbReference>
<organism evidence="1 2">
    <name type="scientific">Chiloscyllium punctatum</name>
    <name type="common">Brownbanded bambooshark</name>
    <name type="synonym">Hemiscyllium punctatum</name>
    <dbReference type="NCBI Taxonomy" id="137246"/>
    <lineage>
        <taxon>Eukaryota</taxon>
        <taxon>Metazoa</taxon>
        <taxon>Chordata</taxon>
        <taxon>Craniata</taxon>
        <taxon>Vertebrata</taxon>
        <taxon>Chondrichthyes</taxon>
        <taxon>Elasmobranchii</taxon>
        <taxon>Galeomorphii</taxon>
        <taxon>Galeoidea</taxon>
        <taxon>Orectolobiformes</taxon>
        <taxon>Hemiscylliidae</taxon>
        <taxon>Chiloscyllium</taxon>
    </lineage>
</organism>
<dbReference type="OrthoDB" id="410701at2759"/>
<dbReference type="STRING" id="137246.A0A401S526"/>
<dbReference type="GO" id="GO:0006635">
    <property type="term" value="P:fatty acid beta-oxidation"/>
    <property type="evidence" value="ECO:0007669"/>
    <property type="project" value="TreeGrafter"/>
</dbReference>
<dbReference type="CDD" id="cd06558">
    <property type="entry name" value="crotonase-like"/>
    <property type="match status" value="1"/>
</dbReference>
<dbReference type="GO" id="GO:0005739">
    <property type="term" value="C:mitochondrion"/>
    <property type="evidence" value="ECO:0007669"/>
    <property type="project" value="TreeGrafter"/>
</dbReference>
<reference evidence="1 2" key="1">
    <citation type="journal article" date="2018" name="Nat. Ecol. Evol.">
        <title>Shark genomes provide insights into elasmobranch evolution and the origin of vertebrates.</title>
        <authorList>
            <person name="Hara Y"/>
            <person name="Yamaguchi K"/>
            <person name="Onimaru K"/>
            <person name="Kadota M"/>
            <person name="Koyanagi M"/>
            <person name="Keeley SD"/>
            <person name="Tatsumi K"/>
            <person name="Tanaka K"/>
            <person name="Motone F"/>
            <person name="Kageyama Y"/>
            <person name="Nozu R"/>
            <person name="Adachi N"/>
            <person name="Nishimura O"/>
            <person name="Nakagawa R"/>
            <person name="Tanegashima C"/>
            <person name="Kiyatake I"/>
            <person name="Matsumoto R"/>
            <person name="Murakumo K"/>
            <person name="Nishida K"/>
            <person name="Terakita A"/>
            <person name="Kuratani S"/>
            <person name="Sato K"/>
            <person name="Hyodo S Kuraku.S."/>
        </authorList>
    </citation>
    <scope>NUCLEOTIDE SEQUENCE [LARGE SCALE GENOMIC DNA]</scope>
</reference>
<dbReference type="Gene3D" id="3.90.226.10">
    <property type="entry name" value="2-enoyl-CoA Hydratase, Chain A, domain 1"/>
    <property type="match status" value="1"/>
</dbReference>
<comment type="caution">
    <text evidence="1">The sequence shown here is derived from an EMBL/GenBank/DDBJ whole genome shotgun (WGS) entry which is preliminary data.</text>
</comment>
<evidence type="ECO:0000313" key="2">
    <source>
        <dbReference type="Proteomes" id="UP000287033"/>
    </source>
</evidence>
<sequence length="168" mass="18372">MHELQMSVAAMRNFVSLGCLVGRGKVGYMQFGKGMNLQNATSCLIKGEVGSAWGRVMFPAVGRRRYSGSCGAAEVQIQHFQGENSGITAVLMNRPHARNSLGNVFVTQLEEAVEDLCHDKSVRVVLFKSQIKGVFCAGADLKERAEMSNAEVGHFVHRLRNLMSNIGK</sequence>
<dbReference type="PANTHER" id="PTHR11941">
    <property type="entry name" value="ENOYL-COA HYDRATASE-RELATED"/>
    <property type="match status" value="1"/>
</dbReference>
<dbReference type="InterPro" id="IPR001753">
    <property type="entry name" value="Enoyl-CoA_hydra/iso"/>
</dbReference>
<dbReference type="AlphaFoldDB" id="A0A401S526"/>
<dbReference type="EMBL" id="BEZZ01000088">
    <property type="protein sequence ID" value="GCC25500.1"/>
    <property type="molecule type" value="Genomic_DNA"/>
</dbReference>
<accession>A0A401S526</accession>
<name>A0A401S526_CHIPU</name>
<protein>
    <recommendedName>
        <fullName evidence="3">3-hydroxyisobutyryl-coenzyme A hydrolase</fullName>
    </recommendedName>
</protein>
<dbReference type="SUPFAM" id="SSF52096">
    <property type="entry name" value="ClpP/crotonase"/>
    <property type="match status" value="1"/>
</dbReference>
<gene>
    <name evidence="1" type="ORF">chiPu_0003910</name>
</gene>
<evidence type="ECO:0008006" key="3">
    <source>
        <dbReference type="Google" id="ProtNLM"/>
    </source>
</evidence>
<dbReference type="Proteomes" id="UP000287033">
    <property type="component" value="Unassembled WGS sequence"/>
</dbReference>